<evidence type="ECO:0000313" key="2">
    <source>
        <dbReference type="Proteomes" id="UP000078284"/>
    </source>
</evidence>
<gene>
    <name evidence="1" type="ordered locus">AXX17_At1g41050</name>
</gene>
<dbReference type="Proteomes" id="UP000078284">
    <property type="component" value="Chromosome 1"/>
</dbReference>
<proteinExistence type="predicted"/>
<comment type="caution">
    <text evidence="1">The sequence shown here is derived from an EMBL/GenBank/DDBJ whole genome shotgun (WGS) entry which is preliminary data.</text>
</comment>
<sequence>MDSSSSFSDSIKDTIPTHCRRRAHEARCLLTHTCSKLTGLAKTGFDRPNTI</sequence>
<name>A0A178WL85_ARATH</name>
<dbReference type="EMBL" id="LUHQ01000001">
    <property type="protein sequence ID" value="OAP19058.1"/>
    <property type="molecule type" value="Genomic_DNA"/>
</dbReference>
<organism evidence="1 2">
    <name type="scientific">Arabidopsis thaliana</name>
    <name type="common">Mouse-ear cress</name>
    <dbReference type="NCBI Taxonomy" id="3702"/>
    <lineage>
        <taxon>Eukaryota</taxon>
        <taxon>Viridiplantae</taxon>
        <taxon>Streptophyta</taxon>
        <taxon>Embryophyta</taxon>
        <taxon>Tracheophyta</taxon>
        <taxon>Spermatophyta</taxon>
        <taxon>Magnoliopsida</taxon>
        <taxon>eudicotyledons</taxon>
        <taxon>Gunneridae</taxon>
        <taxon>Pentapetalae</taxon>
        <taxon>rosids</taxon>
        <taxon>malvids</taxon>
        <taxon>Brassicales</taxon>
        <taxon>Brassicaceae</taxon>
        <taxon>Camelineae</taxon>
        <taxon>Arabidopsis</taxon>
    </lineage>
</organism>
<accession>A0A178WL85</accession>
<reference evidence="2" key="1">
    <citation type="journal article" date="2016" name="Proc. Natl. Acad. Sci. U.S.A.">
        <title>Chromosome-level assembly of Arabidopsis thaliana Ler reveals the extent of translocation and inversion polymorphisms.</title>
        <authorList>
            <person name="Zapata L."/>
            <person name="Ding J."/>
            <person name="Willing E.M."/>
            <person name="Hartwig B."/>
            <person name="Bezdan D."/>
            <person name="Jiao W.B."/>
            <person name="Patel V."/>
            <person name="Velikkakam James G."/>
            <person name="Koornneef M."/>
            <person name="Ossowski S."/>
            <person name="Schneeberger K."/>
        </authorList>
    </citation>
    <scope>NUCLEOTIDE SEQUENCE [LARGE SCALE GENOMIC DNA]</scope>
    <source>
        <strain evidence="2">cv. Landsberg erecta</strain>
    </source>
</reference>
<evidence type="ECO:0000313" key="1">
    <source>
        <dbReference type="EMBL" id="OAP19058.1"/>
    </source>
</evidence>
<protein>
    <submittedName>
        <fullName evidence="1">Uncharacterized protein</fullName>
    </submittedName>
</protein>
<dbReference type="AlphaFoldDB" id="A0A178WL85"/>